<dbReference type="Gene3D" id="3.30.360.10">
    <property type="entry name" value="Dihydrodipicolinate Reductase, domain 2"/>
    <property type="match status" value="1"/>
</dbReference>
<feature type="domain" description="Gfo/Idh/MocA-like oxidoreductase N-terminal" evidence="2">
    <location>
        <begin position="7"/>
        <end position="127"/>
    </location>
</feature>
<evidence type="ECO:0000259" key="2">
    <source>
        <dbReference type="Pfam" id="PF01408"/>
    </source>
</evidence>
<gene>
    <name evidence="4" type="ORF">HPT29_027895</name>
</gene>
<dbReference type="RefSeq" id="WP_173949739.1">
    <property type="nucleotide sequence ID" value="NZ_CP102847.1"/>
</dbReference>
<name>A0ABY5S2A2_9HYPH</name>
<evidence type="ECO:0000256" key="1">
    <source>
        <dbReference type="ARBA" id="ARBA00023002"/>
    </source>
</evidence>
<evidence type="ECO:0000259" key="3">
    <source>
        <dbReference type="Pfam" id="PF22685"/>
    </source>
</evidence>
<dbReference type="EMBL" id="CP102847">
    <property type="protein sequence ID" value="UVF22639.1"/>
    <property type="molecule type" value="Genomic_DNA"/>
</dbReference>
<dbReference type="SUPFAM" id="SSF51735">
    <property type="entry name" value="NAD(P)-binding Rossmann-fold domains"/>
    <property type="match status" value="1"/>
</dbReference>
<sequence length="368" mass="39068">MSKNIIGVGVIGASTLNPGWAMASHIPAIRALPDFELRAVSTSSKASAEATAQDLGVPAFDNPEALIHRPKVDLVVVAVKVPHHHELTVAALNAGKMVFTEWPLGRTLEEAEDLAARAQKAGVRTVIGLQARFAPAVQYARDLIAQGYLGDILATNLIGTGMIWGDQIPRSFAYTLDSDQGAGVLPVPMLHALEAVTFVLGNFVSVDAAAAVRRPTVRITEEDRSVHATAFDHIALSGALQNGAIVSVLYRGAPSRGDNLRWEINGTKGDLVLTAANGNFQVADLKLQGAWNDQTDVGPLELPETFAAAPGGLSGDFGANTLREYAALSRDLRDGTRVVPDFAYAVQRHKLLDAIHEAARTGSRQKVA</sequence>
<protein>
    <submittedName>
        <fullName evidence="4">Gfo/Idh/MocA family oxidoreductase</fullName>
    </submittedName>
</protein>
<keyword evidence="4" id="KW-0614">Plasmid</keyword>
<dbReference type="Pfam" id="PF01408">
    <property type="entry name" value="GFO_IDH_MocA"/>
    <property type="match status" value="1"/>
</dbReference>
<dbReference type="PANTHER" id="PTHR43818">
    <property type="entry name" value="BCDNA.GH03377"/>
    <property type="match status" value="1"/>
</dbReference>
<dbReference type="Gene3D" id="3.40.50.720">
    <property type="entry name" value="NAD(P)-binding Rossmann-like Domain"/>
    <property type="match status" value="1"/>
</dbReference>
<reference evidence="4" key="1">
    <citation type="submission" date="2022-08" db="EMBL/GenBank/DDBJ databases">
        <title>Microvirga terrae sp. nov., isolated from soil.</title>
        <authorList>
            <person name="Kim K.H."/>
            <person name="Seo Y.L."/>
            <person name="Kim J.M."/>
            <person name="Lee J.K."/>
            <person name="Han D.M."/>
            <person name="Jeon C.O."/>
        </authorList>
    </citation>
    <scope>NUCLEOTIDE SEQUENCE</scope>
    <source>
        <strain evidence="4">R24</strain>
        <plasmid evidence="4">pR24_2</plasmid>
    </source>
</reference>
<dbReference type="PANTHER" id="PTHR43818:SF11">
    <property type="entry name" value="BCDNA.GH03377"/>
    <property type="match status" value="1"/>
</dbReference>
<dbReference type="InterPro" id="IPR000683">
    <property type="entry name" value="Gfo/Idh/MocA-like_OxRdtase_N"/>
</dbReference>
<evidence type="ECO:0000313" key="4">
    <source>
        <dbReference type="EMBL" id="UVF22639.1"/>
    </source>
</evidence>
<keyword evidence="5" id="KW-1185">Reference proteome</keyword>
<proteinExistence type="predicted"/>
<dbReference type="InterPro" id="IPR050463">
    <property type="entry name" value="Gfo/Idh/MocA_oxidrdct_glycsds"/>
</dbReference>
<dbReference type="Proteomes" id="UP001017257">
    <property type="component" value="Plasmid pR24_2"/>
</dbReference>
<accession>A0ABY5S2A2</accession>
<organism evidence="4 5">
    <name type="scientific">Microvirga terrae</name>
    <dbReference type="NCBI Taxonomy" id="2740529"/>
    <lineage>
        <taxon>Bacteria</taxon>
        <taxon>Pseudomonadati</taxon>
        <taxon>Pseudomonadota</taxon>
        <taxon>Alphaproteobacteria</taxon>
        <taxon>Hyphomicrobiales</taxon>
        <taxon>Methylobacteriaceae</taxon>
        <taxon>Microvirga</taxon>
    </lineage>
</organism>
<dbReference type="Pfam" id="PF22685">
    <property type="entry name" value="Gal80p_C-like"/>
    <property type="match status" value="1"/>
</dbReference>
<geneLocation type="plasmid" evidence="4 5">
    <name>pR24_2</name>
</geneLocation>
<dbReference type="InterPro" id="IPR036291">
    <property type="entry name" value="NAD(P)-bd_dom_sf"/>
</dbReference>
<feature type="domain" description="Gal80p-like C-terminal" evidence="3">
    <location>
        <begin position="135"/>
        <end position="274"/>
    </location>
</feature>
<evidence type="ECO:0000313" key="5">
    <source>
        <dbReference type="Proteomes" id="UP001017257"/>
    </source>
</evidence>
<dbReference type="InterPro" id="IPR055080">
    <property type="entry name" value="Gal80p-like_C"/>
</dbReference>
<keyword evidence="1" id="KW-0560">Oxidoreductase</keyword>
<dbReference type="SUPFAM" id="SSF55347">
    <property type="entry name" value="Glyceraldehyde-3-phosphate dehydrogenase-like, C-terminal domain"/>
    <property type="match status" value="1"/>
</dbReference>